<dbReference type="Pfam" id="PF09517">
    <property type="entry name" value="RE_Eco29kI"/>
    <property type="match status" value="1"/>
</dbReference>
<keyword evidence="2" id="KW-1185">Reference proteome</keyword>
<accession>A0A0M9GCV4</accession>
<reference evidence="1 2" key="1">
    <citation type="journal article" date="2015" name="PLoS ONE">
        <title>Rice-Infecting Pseudomonas Genomes Are Highly Accessorized and Harbor Multiple Putative Virulence Mechanisms to Cause Sheath Brown Rot.</title>
        <authorList>
            <person name="Quibod I.L."/>
            <person name="Grande G."/>
            <person name="Oreiro E.G."/>
            <person name="Borja F.N."/>
            <person name="Dossa G.S."/>
            <person name="Mauleon R."/>
            <person name="Cruz C.V."/>
            <person name="Oliva R."/>
        </authorList>
    </citation>
    <scope>NUCLEOTIDE SEQUENCE [LARGE SCALE GENOMIC DNA]</scope>
    <source>
        <strain evidence="1 2">IRRI 6609</strain>
    </source>
</reference>
<evidence type="ECO:0000313" key="1">
    <source>
        <dbReference type="EMBL" id="KPA87824.1"/>
    </source>
</evidence>
<dbReference type="STRING" id="50340.PF66_05782"/>
<dbReference type="AlphaFoldDB" id="A0A0M9GCV4"/>
<dbReference type="Proteomes" id="UP000037931">
    <property type="component" value="Unassembled WGS sequence"/>
</dbReference>
<sequence length="271" mass="30908">MGLDWRTVLTLGSQWKMDYFKALEFDLPSALLAQLVSLFESMVPVPLTEDSVQNVPEEQGVYQLFLDGVLVYVGKTDAEAGLKNRLLRHSKKVRSRQNLLQTQVAFKAVRLYVFTAMDLESLLIKHYKYLSIRLSWNFSGFGSNDPGRNRDKSKIKESHFDNLYPIDLNYEATIVRSSGEITVAAVLKQLKEQLGYTIRYMNKGGKSKTAHSDLELAVVRLRAERDSVKKILQQIKAALGREWQITAMLGYVIIYKEREVYPHGTIIEAGE</sequence>
<dbReference type="InterPro" id="IPR018575">
    <property type="entry name" value="Restrct_endonuc_II_Eco29kI"/>
</dbReference>
<dbReference type="PATRIC" id="fig|50340.43.peg.3495"/>
<dbReference type="EMBL" id="JSYZ01000026">
    <property type="protein sequence ID" value="KPA87824.1"/>
    <property type="molecule type" value="Genomic_DNA"/>
</dbReference>
<proteinExistence type="predicted"/>
<organism evidence="1 2">
    <name type="scientific">Pseudomonas asplenii</name>
    <dbReference type="NCBI Taxonomy" id="53407"/>
    <lineage>
        <taxon>Bacteria</taxon>
        <taxon>Pseudomonadati</taxon>
        <taxon>Pseudomonadota</taxon>
        <taxon>Gammaproteobacteria</taxon>
        <taxon>Pseudomonadales</taxon>
        <taxon>Pseudomonadaceae</taxon>
        <taxon>Pseudomonas</taxon>
    </lineage>
</organism>
<name>A0A0M9GCV4_9PSED</name>
<gene>
    <name evidence="1" type="ORF">PF66_05782</name>
</gene>
<keyword evidence="1" id="KW-0540">Nuclease</keyword>
<dbReference type="GO" id="GO:0004519">
    <property type="term" value="F:endonuclease activity"/>
    <property type="evidence" value="ECO:0007669"/>
    <property type="project" value="UniProtKB-KW"/>
</dbReference>
<comment type="caution">
    <text evidence="1">The sequence shown here is derived from an EMBL/GenBank/DDBJ whole genome shotgun (WGS) entry which is preliminary data.</text>
</comment>
<evidence type="ECO:0000313" key="2">
    <source>
        <dbReference type="Proteomes" id="UP000037931"/>
    </source>
</evidence>
<keyword evidence="1" id="KW-0255">Endonuclease</keyword>
<protein>
    <submittedName>
        <fullName evidence="1">Eco29kI restriction endonuclease</fullName>
    </submittedName>
</protein>
<dbReference type="CDD" id="cd00719">
    <property type="entry name" value="GIY-YIG_SF"/>
    <property type="match status" value="1"/>
</dbReference>
<keyword evidence="1" id="KW-0378">Hydrolase</keyword>